<dbReference type="Proteomes" id="UP001360953">
    <property type="component" value="Unassembled WGS sequence"/>
</dbReference>
<reference evidence="8 9" key="1">
    <citation type="submission" date="2024-04" db="EMBL/GenBank/DDBJ databases">
        <title>Phyllosticta paracitricarpa is synonymous to the EU quarantine fungus P. citricarpa based on phylogenomic analyses.</title>
        <authorList>
            <consortium name="Lawrence Berkeley National Laboratory"/>
            <person name="Van ingen-buijs V.A."/>
            <person name="Van westerhoven A.C."/>
            <person name="Haridas S."/>
            <person name="Skiadas P."/>
            <person name="Martin F."/>
            <person name="Groenewald J.Z."/>
            <person name="Crous P.W."/>
            <person name="Seidl M.F."/>
        </authorList>
    </citation>
    <scope>NUCLEOTIDE SEQUENCE [LARGE SCALE GENOMIC DNA]</scope>
    <source>
        <strain evidence="8 9">CPC 17464</strain>
    </source>
</reference>
<dbReference type="GeneID" id="92028094"/>
<protein>
    <recommendedName>
        <fullName evidence="10">Glycosyltransferase family 31 protein</fullName>
    </recommendedName>
</protein>
<evidence type="ECO:0000256" key="2">
    <source>
        <dbReference type="ARBA" id="ARBA00006462"/>
    </source>
</evidence>
<comment type="similarity">
    <text evidence="2">Belongs to the glycosyltransferase 31 family. Beta3-Gal-T subfamily.</text>
</comment>
<keyword evidence="6 7" id="KW-0472">Membrane</keyword>
<evidence type="ECO:0000256" key="7">
    <source>
        <dbReference type="SAM" id="Phobius"/>
    </source>
</evidence>
<evidence type="ECO:0000256" key="1">
    <source>
        <dbReference type="ARBA" id="ARBA00004606"/>
    </source>
</evidence>
<keyword evidence="9" id="KW-1185">Reference proteome</keyword>
<name>A0ABR1LXC4_9PEZI</name>
<dbReference type="Gene3D" id="3.90.550.50">
    <property type="match status" value="1"/>
</dbReference>
<evidence type="ECO:0000256" key="4">
    <source>
        <dbReference type="ARBA" id="ARBA00022968"/>
    </source>
</evidence>
<evidence type="ECO:0000313" key="9">
    <source>
        <dbReference type="Proteomes" id="UP001360953"/>
    </source>
</evidence>
<organism evidence="8 9">
    <name type="scientific">Phyllosticta citribraziliensis</name>
    <dbReference type="NCBI Taxonomy" id="989973"/>
    <lineage>
        <taxon>Eukaryota</taxon>
        <taxon>Fungi</taxon>
        <taxon>Dikarya</taxon>
        <taxon>Ascomycota</taxon>
        <taxon>Pezizomycotina</taxon>
        <taxon>Dothideomycetes</taxon>
        <taxon>Dothideomycetes incertae sedis</taxon>
        <taxon>Botryosphaeriales</taxon>
        <taxon>Phyllostictaceae</taxon>
        <taxon>Phyllosticta</taxon>
    </lineage>
</organism>
<gene>
    <name evidence="8" type="ORF">J3D65DRAFT_299752</name>
</gene>
<evidence type="ECO:0000256" key="3">
    <source>
        <dbReference type="ARBA" id="ARBA00022692"/>
    </source>
</evidence>
<evidence type="ECO:0000256" key="6">
    <source>
        <dbReference type="ARBA" id="ARBA00023136"/>
    </source>
</evidence>
<dbReference type="RefSeq" id="XP_066657104.1">
    <property type="nucleotide sequence ID" value="XM_066795188.1"/>
</dbReference>
<proteinExistence type="inferred from homology"/>
<dbReference type="PANTHER" id="PTHR23033">
    <property type="entry name" value="BETA1,3-GALACTOSYLTRANSFERASE"/>
    <property type="match status" value="1"/>
</dbReference>
<accession>A0ABR1LXC4</accession>
<comment type="subcellular location">
    <subcellularLocation>
        <location evidence="1">Membrane</location>
        <topology evidence="1">Single-pass type II membrane protein</topology>
    </subcellularLocation>
</comment>
<sequence length="469" mass="52885">MLPQILHISKRTFFRVAAILLILGTLWHLRQFSDRLDVQAIRTSAASYFRHEEQASCPPMPGMSDMLVVLKTGATEIPTKVPVSLHTVLRCVPNLAIFSDYEETIENRPVQDVLARIPDDIKASHPDFELYNRLQARGGRSSIPKHEMDEWFNAPNTQQGQQGNPAWRLEKWKFLPIIDAALDRMPNATWYVFVEADTYIMFHNLADFLNRYDSQNNTPLYLGEPMQIGGDVFGYGGSGYALNAVAMRQVSKHRADNAKAYDDYTAAHWAGDCVLGKALRDAGIPLTYAWPNIQGGKPSELDWGSQAATAAAGGTQKLWCSRAVSYHHLSTEEMAAMYRMQRITEDANKPLKLHRDIFDNFVRPFLVPEVDAWENQSEDNVTRENTTDAPIESFVECRLACEKSESCLQLAWSMDGGCRHEKRLKFGRPQEGSQAKGTSRVTSGWIMDRVKKYIDDLGSCEAKTEWAGS</sequence>
<dbReference type="PANTHER" id="PTHR23033:SF47">
    <property type="entry name" value="APPLE DOMAIN-CONTAINING PROTEIN-RELATED"/>
    <property type="match status" value="1"/>
</dbReference>
<dbReference type="InterPro" id="IPR026050">
    <property type="entry name" value="C1GALT1/C1GALT1_chp1"/>
</dbReference>
<evidence type="ECO:0000256" key="5">
    <source>
        <dbReference type="ARBA" id="ARBA00022989"/>
    </source>
</evidence>
<comment type="caution">
    <text evidence="8">The sequence shown here is derived from an EMBL/GenBank/DDBJ whole genome shotgun (WGS) entry which is preliminary data.</text>
</comment>
<keyword evidence="4" id="KW-0735">Signal-anchor</keyword>
<evidence type="ECO:0000313" key="8">
    <source>
        <dbReference type="EMBL" id="KAK7539833.1"/>
    </source>
</evidence>
<feature type="transmembrane region" description="Helical" evidence="7">
    <location>
        <begin position="12"/>
        <end position="29"/>
    </location>
</feature>
<evidence type="ECO:0008006" key="10">
    <source>
        <dbReference type="Google" id="ProtNLM"/>
    </source>
</evidence>
<dbReference type="EMBL" id="JBBPEH010000004">
    <property type="protein sequence ID" value="KAK7539833.1"/>
    <property type="molecule type" value="Genomic_DNA"/>
</dbReference>
<keyword evidence="3 7" id="KW-0812">Transmembrane</keyword>
<keyword evidence="5 7" id="KW-1133">Transmembrane helix</keyword>